<organism evidence="2 3">
    <name type="scientific">Polynucleobacter arcticus</name>
    <dbReference type="NCBI Taxonomy" id="1743165"/>
    <lineage>
        <taxon>Bacteria</taxon>
        <taxon>Pseudomonadati</taxon>
        <taxon>Pseudomonadota</taxon>
        <taxon>Betaproteobacteria</taxon>
        <taxon>Burkholderiales</taxon>
        <taxon>Burkholderiaceae</taxon>
        <taxon>Polynucleobacter</taxon>
    </lineage>
</organism>
<feature type="domain" description="NYN" evidence="1">
    <location>
        <begin position="22"/>
        <end position="180"/>
    </location>
</feature>
<name>A0A6M9PLQ8_9BURK</name>
<evidence type="ECO:0000313" key="2">
    <source>
        <dbReference type="EMBL" id="QKM60258.1"/>
    </source>
</evidence>
<dbReference type="KEGG" id="pard:DN92_03920"/>
<protein>
    <submittedName>
        <fullName evidence="2">Acetyltransferase</fullName>
    </submittedName>
</protein>
<dbReference type="EMBL" id="CP028940">
    <property type="protein sequence ID" value="QKM60258.1"/>
    <property type="molecule type" value="Genomic_DNA"/>
</dbReference>
<dbReference type="Proteomes" id="UP000501090">
    <property type="component" value="Chromosome"/>
</dbReference>
<proteinExistence type="predicted"/>
<accession>A0A6M9PLQ8</accession>
<reference evidence="2 3" key="1">
    <citation type="submission" date="2018-04" db="EMBL/GenBank/DDBJ databases">
        <title>Polynucleobacter sp. UK-Long2-W17 genome.</title>
        <authorList>
            <person name="Hahn M.W."/>
        </authorList>
    </citation>
    <scope>NUCLEOTIDE SEQUENCE [LARGE SCALE GENOMIC DNA]</scope>
    <source>
        <strain evidence="2 3">UK-Long2-W17</strain>
    </source>
</reference>
<dbReference type="CDD" id="cd18722">
    <property type="entry name" value="PIN_NicB-like"/>
    <property type="match status" value="1"/>
</dbReference>
<dbReference type="InterPro" id="IPR021139">
    <property type="entry name" value="NYN"/>
</dbReference>
<dbReference type="GO" id="GO:0004540">
    <property type="term" value="F:RNA nuclease activity"/>
    <property type="evidence" value="ECO:0007669"/>
    <property type="project" value="InterPro"/>
</dbReference>
<dbReference type="AlphaFoldDB" id="A0A6M9PLQ8"/>
<dbReference type="Pfam" id="PF01936">
    <property type="entry name" value="NYN"/>
    <property type="match status" value="1"/>
</dbReference>
<sequence length="238" mass="27467">MLFGRQTTFGWFCLFWDRRIIKTIVYIDGYNLYYGLLRKSNMKWLDIVKLFSECILDKNAELAQVRYYTAPVLGRMSDDPMSTQRQRIYLQALRKIHPHNLEIIQGKILATTPYQRLVKPISEAPELKIVQVYDFNEKKTDVNLASDLITGAWTAAYEQAVICSNDSDLEGALAVVKKHHPQLRIGIVAPIQSEDHRHISGDLTKYSDWRKILNLSHIAAAQLPLRIPNSKIQKPDSW</sequence>
<evidence type="ECO:0000313" key="3">
    <source>
        <dbReference type="Proteomes" id="UP000501090"/>
    </source>
</evidence>
<dbReference type="Gene3D" id="3.40.50.1010">
    <property type="entry name" value="5'-nuclease"/>
    <property type="match status" value="1"/>
</dbReference>
<keyword evidence="3" id="KW-1185">Reference proteome</keyword>
<evidence type="ECO:0000259" key="1">
    <source>
        <dbReference type="Pfam" id="PF01936"/>
    </source>
</evidence>
<gene>
    <name evidence="2" type="ORF">DN92_03920</name>
</gene>
<dbReference type="RefSeq" id="WP_173960026.1">
    <property type="nucleotide sequence ID" value="NZ_CBCSCC010000003.1"/>
</dbReference>